<proteinExistence type="predicted"/>
<keyword evidence="3" id="KW-1185">Reference proteome</keyword>
<dbReference type="EMBL" id="AAQH01000029">
    <property type="protein sequence ID" value="EAT10907.1"/>
    <property type="molecule type" value="Genomic_DNA"/>
</dbReference>
<sequence>MIPLPEDFYIRAQAMLQGDSRILHEARKLRSWQNPNWTQHWHKQANANLELAEKSVLNDDRVSLYKRASALYALACYPYLQELKTDASYRGLKDSYKKRCLAEGYPVKYRSLIFLQYDIPYTFRKGNPRNHKGQCILFIRGLDSYKEVSYWDESHLLSMGYDIAAIDFPGMGENPVPMSLQSNLVFESLCQKILDDQDYSGRSIILWGLGFGGYWATKLLNTDYVLAAINQGGPIHYSFKPRLKRLLFHFQEIRFLRAMIEHGLQKTTSVKRFISGLSLLNNQDWTKGTAKLLYVNGGQDKTVSDREARVLEQLLDHDRLETFFIKDAGHLAVDVIDSQVLPAVLRWLLDINNNSIAA</sequence>
<reference evidence="2 3" key="1">
    <citation type="submission" date="2006-03" db="EMBL/GenBank/DDBJ databases">
        <authorList>
            <person name="Pinhassi J."/>
            <person name="Pedros-Alio C."/>
            <person name="Ferriera S."/>
            <person name="Johnson J."/>
            <person name="Kravitz S."/>
            <person name="Halpern A."/>
            <person name="Remington K."/>
            <person name="Beeson K."/>
            <person name="Tran B."/>
            <person name="Rogers Y.-H."/>
            <person name="Friedman R."/>
            <person name="Venter J.C."/>
        </authorList>
    </citation>
    <scope>NUCLEOTIDE SEQUENCE [LARGE SCALE GENOMIC DNA]</scope>
    <source>
        <strain evidence="2 3">RED65</strain>
    </source>
</reference>
<evidence type="ECO:0000259" key="1">
    <source>
        <dbReference type="Pfam" id="PF12697"/>
    </source>
</evidence>
<dbReference type="Proteomes" id="UP000004263">
    <property type="component" value="Unassembled WGS sequence"/>
</dbReference>
<evidence type="ECO:0000313" key="3">
    <source>
        <dbReference type="Proteomes" id="UP000004263"/>
    </source>
</evidence>
<accession>Q1MY53</accession>
<gene>
    <name evidence="2" type="ORF">RED65_12690</name>
</gene>
<comment type="caution">
    <text evidence="2">The sequence shown here is derived from an EMBL/GenBank/DDBJ whole genome shotgun (WGS) entry which is preliminary data.</text>
</comment>
<evidence type="ECO:0000313" key="2">
    <source>
        <dbReference type="EMBL" id="EAT10907.1"/>
    </source>
</evidence>
<dbReference type="InterPro" id="IPR000073">
    <property type="entry name" value="AB_hydrolase_1"/>
</dbReference>
<dbReference type="OrthoDB" id="5590073at2"/>
<dbReference type="Gene3D" id="3.40.50.1820">
    <property type="entry name" value="alpha/beta hydrolase"/>
    <property type="match status" value="1"/>
</dbReference>
<protein>
    <recommendedName>
        <fullName evidence="1">AB hydrolase-1 domain-containing protein</fullName>
    </recommendedName>
</protein>
<dbReference type="RefSeq" id="WP_007018643.1">
    <property type="nucleotide sequence ID" value="NZ_CH724117.1"/>
</dbReference>
<dbReference type="InterPro" id="IPR029058">
    <property type="entry name" value="AB_hydrolase_fold"/>
</dbReference>
<organism evidence="2 3">
    <name type="scientific">Bermanella marisrubri</name>
    <dbReference type="NCBI Taxonomy" id="207949"/>
    <lineage>
        <taxon>Bacteria</taxon>
        <taxon>Pseudomonadati</taxon>
        <taxon>Pseudomonadota</taxon>
        <taxon>Gammaproteobacteria</taxon>
        <taxon>Oceanospirillales</taxon>
        <taxon>Oceanospirillaceae</taxon>
        <taxon>Bermanella</taxon>
    </lineage>
</organism>
<name>Q1MY53_9GAMM</name>
<feature type="domain" description="AB hydrolase-1" evidence="1">
    <location>
        <begin position="149"/>
        <end position="332"/>
    </location>
</feature>
<dbReference type="SUPFAM" id="SSF53474">
    <property type="entry name" value="alpha/beta-Hydrolases"/>
    <property type="match status" value="1"/>
</dbReference>
<dbReference type="HOGENOM" id="CLU_773078_0_0_6"/>
<dbReference type="STRING" id="207949.RED65_12690"/>
<dbReference type="Pfam" id="PF12697">
    <property type="entry name" value="Abhydrolase_6"/>
    <property type="match status" value="1"/>
</dbReference>
<dbReference type="AlphaFoldDB" id="Q1MY53"/>